<evidence type="ECO:0000259" key="1">
    <source>
        <dbReference type="PROSITE" id="PS50897"/>
    </source>
</evidence>
<reference evidence="3" key="1">
    <citation type="submission" date="2022-11" db="UniProtKB">
        <authorList>
            <consortium name="WormBaseParasite"/>
        </authorList>
    </citation>
    <scope>IDENTIFICATION</scope>
</reference>
<evidence type="ECO:0000313" key="3">
    <source>
        <dbReference type="WBParaSite" id="nRc.2.0.1.t25534-RA"/>
    </source>
</evidence>
<name>A0A915JHD9_ROMCU</name>
<feature type="domain" description="CTLH" evidence="1">
    <location>
        <begin position="25"/>
        <end position="68"/>
    </location>
</feature>
<dbReference type="AlphaFoldDB" id="A0A915JHD9"/>
<dbReference type="InterPro" id="IPR006595">
    <property type="entry name" value="CTLH_C"/>
</dbReference>
<dbReference type="Pfam" id="PF10607">
    <property type="entry name" value="CTLH"/>
    <property type="match status" value="1"/>
</dbReference>
<dbReference type="PROSITE" id="PS50897">
    <property type="entry name" value="CTLH"/>
    <property type="match status" value="1"/>
</dbReference>
<sequence length="86" mass="10235">GYKEAAEKFREEANIHYPVESCVESLDARIRIRVAIREGRIRDAIRMINDLYPSVLDVNQYLHFHLLRFSTLQKTLLFLLQNFLKK</sequence>
<dbReference type="Proteomes" id="UP000887565">
    <property type="component" value="Unplaced"/>
</dbReference>
<accession>A0A915JHD9</accession>
<dbReference type="WBParaSite" id="nRc.2.0.1.t25534-RA">
    <property type="protein sequence ID" value="nRc.2.0.1.t25534-RA"/>
    <property type="gene ID" value="nRc.2.0.1.g25534"/>
</dbReference>
<keyword evidence="2" id="KW-1185">Reference proteome</keyword>
<protein>
    <submittedName>
        <fullName evidence="3">CTLH domain-containing protein</fullName>
    </submittedName>
</protein>
<proteinExistence type="predicted"/>
<organism evidence="2 3">
    <name type="scientific">Romanomermis culicivorax</name>
    <name type="common">Nematode worm</name>
    <dbReference type="NCBI Taxonomy" id="13658"/>
    <lineage>
        <taxon>Eukaryota</taxon>
        <taxon>Metazoa</taxon>
        <taxon>Ecdysozoa</taxon>
        <taxon>Nematoda</taxon>
        <taxon>Enoplea</taxon>
        <taxon>Dorylaimia</taxon>
        <taxon>Mermithida</taxon>
        <taxon>Mermithoidea</taxon>
        <taxon>Mermithidae</taxon>
        <taxon>Romanomermis</taxon>
    </lineage>
</organism>
<dbReference type="InterPro" id="IPR024964">
    <property type="entry name" value="CTLH/CRA"/>
</dbReference>
<evidence type="ECO:0000313" key="2">
    <source>
        <dbReference type="Proteomes" id="UP000887565"/>
    </source>
</evidence>